<feature type="domain" description="DnaK suppressor protein-like N-terminal" evidence="7">
    <location>
        <begin position="9"/>
        <end position="71"/>
    </location>
</feature>
<keyword evidence="9" id="KW-1185">Reference proteome</keyword>
<evidence type="ECO:0000256" key="2">
    <source>
        <dbReference type="ARBA" id="ARBA00022771"/>
    </source>
</evidence>
<gene>
    <name evidence="8" type="primary">dksA_1</name>
    <name evidence="8" type="ORF">jaqu_19280</name>
</gene>
<dbReference type="Proteomes" id="UP000032232">
    <property type="component" value="Unassembled WGS sequence"/>
</dbReference>
<dbReference type="Gene3D" id="1.20.120.910">
    <property type="entry name" value="DksA, coiled-coil domain"/>
    <property type="match status" value="1"/>
</dbReference>
<dbReference type="InterPro" id="IPR048487">
    <property type="entry name" value="DksA-like_N"/>
</dbReference>
<keyword evidence="1" id="KW-0479">Metal-binding</keyword>
<dbReference type="RefSeq" id="WP_043918745.1">
    <property type="nucleotide sequence ID" value="NZ_FZPF01000009.1"/>
</dbReference>
<dbReference type="InterPro" id="IPR037187">
    <property type="entry name" value="DnaK_N"/>
</dbReference>
<evidence type="ECO:0000256" key="1">
    <source>
        <dbReference type="ARBA" id="ARBA00022723"/>
    </source>
</evidence>
<feature type="zinc finger region" description="dksA C4-type" evidence="4">
    <location>
        <begin position="79"/>
        <end position="103"/>
    </location>
</feature>
<dbReference type="PANTHER" id="PTHR33823">
    <property type="entry name" value="RNA POLYMERASE-BINDING TRANSCRIPTION FACTOR DKSA-RELATED"/>
    <property type="match status" value="1"/>
</dbReference>
<evidence type="ECO:0000256" key="5">
    <source>
        <dbReference type="SAM" id="MobiDB-lite"/>
    </source>
</evidence>
<evidence type="ECO:0000259" key="6">
    <source>
        <dbReference type="Pfam" id="PF01258"/>
    </source>
</evidence>
<dbReference type="PROSITE" id="PS51128">
    <property type="entry name" value="ZF_DKSA_2"/>
    <property type="match status" value="1"/>
</dbReference>
<comment type="caution">
    <text evidence="8">The sequence shown here is derived from an EMBL/GenBank/DDBJ whole genome shotgun (WGS) entry which is preliminary data.</text>
</comment>
<dbReference type="AlphaFoldDB" id="A0A0D1CNQ8"/>
<organism evidence="8 9">
    <name type="scientific">Jannaschia aquimarina</name>
    <dbReference type="NCBI Taxonomy" id="935700"/>
    <lineage>
        <taxon>Bacteria</taxon>
        <taxon>Pseudomonadati</taxon>
        <taxon>Pseudomonadota</taxon>
        <taxon>Alphaproteobacteria</taxon>
        <taxon>Rhodobacterales</taxon>
        <taxon>Roseobacteraceae</taxon>
        <taxon>Jannaschia</taxon>
    </lineage>
</organism>
<dbReference type="STRING" id="935700.jaqu_19280"/>
<evidence type="ECO:0000256" key="4">
    <source>
        <dbReference type="PROSITE-ProRule" id="PRU00510"/>
    </source>
</evidence>
<dbReference type="EMBL" id="JYFE01000036">
    <property type="protein sequence ID" value="KIT16332.1"/>
    <property type="molecule type" value="Genomic_DNA"/>
</dbReference>
<dbReference type="Pfam" id="PF01258">
    <property type="entry name" value="zf-dskA_traR"/>
    <property type="match status" value="1"/>
</dbReference>
<evidence type="ECO:0000259" key="7">
    <source>
        <dbReference type="Pfam" id="PF21173"/>
    </source>
</evidence>
<dbReference type="SUPFAM" id="SSF109635">
    <property type="entry name" value="DnaK suppressor protein DksA, alpha-hairpin domain"/>
    <property type="match status" value="1"/>
</dbReference>
<feature type="region of interest" description="Disordered" evidence="5">
    <location>
        <begin position="23"/>
        <end position="45"/>
    </location>
</feature>
<accession>A0A0D1CNQ8</accession>
<keyword evidence="2" id="KW-0863">Zinc-finger</keyword>
<feature type="domain" description="Zinc finger DksA/TraR C4-type" evidence="6">
    <location>
        <begin position="74"/>
        <end position="104"/>
    </location>
</feature>
<protein>
    <submittedName>
        <fullName evidence="8">DksA_1 protein</fullName>
    </submittedName>
</protein>
<name>A0A0D1CNQ8_9RHOB</name>
<proteinExistence type="predicted"/>
<dbReference type="Pfam" id="PF21173">
    <property type="entry name" value="DksA-like_N"/>
    <property type="match status" value="1"/>
</dbReference>
<evidence type="ECO:0000313" key="8">
    <source>
        <dbReference type="EMBL" id="KIT16332.1"/>
    </source>
</evidence>
<evidence type="ECO:0000256" key="3">
    <source>
        <dbReference type="ARBA" id="ARBA00022833"/>
    </source>
</evidence>
<dbReference type="SUPFAM" id="SSF57716">
    <property type="entry name" value="Glucocorticoid receptor-like (DNA-binding domain)"/>
    <property type="match status" value="1"/>
</dbReference>
<dbReference type="PANTHER" id="PTHR33823:SF4">
    <property type="entry name" value="GENERAL STRESS PROTEIN 16O"/>
    <property type="match status" value="1"/>
</dbReference>
<reference evidence="8 9" key="1">
    <citation type="submission" date="2015-02" db="EMBL/GenBank/DDBJ databases">
        <title>Genome Sequence of Jannaschia aquimarina DSM28248, a member of the Roseobacter clade.</title>
        <authorList>
            <person name="Voget S."/>
            <person name="Daniel R."/>
        </authorList>
    </citation>
    <scope>NUCLEOTIDE SEQUENCE [LARGE SCALE GENOMIC DNA]</scope>
    <source>
        <strain evidence="8 9">GSW-M26</strain>
    </source>
</reference>
<evidence type="ECO:0000313" key="9">
    <source>
        <dbReference type="Proteomes" id="UP000032232"/>
    </source>
</evidence>
<sequence>MTDIAARKDALLARRTELTGEIARIEDQLDDPAPPDWEDRASERQGDEVLESLGTHDLAEIRAIDAALARIEDGSYGTCVACGKAISPERLDAVPTAARCRNCA</sequence>
<keyword evidence="3" id="KW-0862">Zinc</keyword>
<dbReference type="PATRIC" id="fig|935700.4.peg.1995"/>
<dbReference type="GO" id="GO:0008270">
    <property type="term" value="F:zinc ion binding"/>
    <property type="evidence" value="ECO:0007669"/>
    <property type="project" value="UniProtKB-KW"/>
</dbReference>
<dbReference type="InterPro" id="IPR000962">
    <property type="entry name" value="Znf_DskA_TraR"/>
</dbReference>
<dbReference type="OrthoDB" id="1121111at2"/>